<evidence type="ECO:0000256" key="4">
    <source>
        <dbReference type="ARBA" id="ARBA00022695"/>
    </source>
</evidence>
<evidence type="ECO:0000256" key="6">
    <source>
        <dbReference type="ARBA" id="ARBA00022741"/>
    </source>
</evidence>
<dbReference type="EMBL" id="NPCC01000005">
    <property type="protein sequence ID" value="PAE89977.1"/>
    <property type="molecule type" value="Genomic_DNA"/>
</dbReference>
<keyword evidence="4" id="KW-0548">Nucleotidyltransferase</keyword>
<evidence type="ECO:0000256" key="7">
    <source>
        <dbReference type="ARBA" id="ARBA00022842"/>
    </source>
</evidence>
<keyword evidence="6" id="KW-0547">Nucleotide-binding</keyword>
<feature type="domain" description="tRNA nucleotidyltransferase/poly(A) polymerase RNA and SrmB- binding" evidence="11">
    <location>
        <begin position="152"/>
        <end position="209"/>
    </location>
</feature>
<dbReference type="Gene3D" id="1.10.110.30">
    <property type="match status" value="1"/>
</dbReference>
<dbReference type="SUPFAM" id="SSF81891">
    <property type="entry name" value="Poly A polymerase C-terminal region-like"/>
    <property type="match status" value="1"/>
</dbReference>
<dbReference type="Pfam" id="PF01743">
    <property type="entry name" value="PolyA_pol"/>
    <property type="match status" value="1"/>
</dbReference>
<evidence type="ECO:0000256" key="2">
    <source>
        <dbReference type="ARBA" id="ARBA00022679"/>
    </source>
</evidence>
<evidence type="ECO:0000256" key="1">
    <source>
        <dbReference type="ARBA" id="ARBA00001946"/>
    </source>
</evidence>
<feature type="domain" description="CCA-adding enzyme C-terminal" evidence="12">
    <location>
        <begin position="226"/>
        <end position="369"/>
    </location>
</feature>
<dbReference type="GO" id="GO:0000049">
    <property type="term" value="F:tRNA binding"/>
    <property type="evidence" value="ECO:0007669"/>
    <property type="project" value="TreeGrafter"/>
</dbReference>
<evidence type="ECO:0000256" key="9">
    <source>
        <dbReference type="RuleBase" id="RU003953"/>
    </source>
</evidence>
<dbReference type="Pfam" id="PF12627">
    <property type="entry name" value="PolyA_pol_RNAbd"/>
    <property type="match status" value="1"/>
</dbReference>
<evidence type="ECO:0000259" key="10">
    <source>
        <dbReference type="Pfam" id="PF01743"/>
    </source>
</evidence>
<dbReference type="GO" id="GO:0046872">
    <property type="term" value="F:metal ion binding"/>
    <property type="evidence" value="ECO:0007669"/>
    <property type="project" value="UniProtKB-KW"/>
</dbReference>
<comment type="caution">
    <text evidence="13">The sequence shown here is derived from an EMBL/GenBank/DDBJ whole genome shotgun (WGS) entry which is preliminary data.</text>
</comment>
<keyword evidence="7" id="KW-0460">Magnesium</keyword>
<dbReference type="InterPro" id="IPR002646">
    <property type="entry name" value="PolA_pol_head_dom"/>
</dbReference>
<keyword evidence="2 9" id="KW-0808">Transferase</keyword>
<dbReference type="PANTHER" id="PTHR46173">
    <property type="entry name" value="CCA TRNA NUCLEOTIDYLTRANSFERASE 1, MITOCHONDRIAL"/>
    <property type="match status" value="1"/>
</dbReference>
<comment type="similarity">
    <text evidence="9">Belongs to the tRNA nucleotidyltransferase/poly(A) polymerase family.</text>
</comment>
<organism evidence="13 14">
    <name type="scientific">Shouchella clausii</name>
    <name type="common">Alkalihalobacillus clausii</name>
    <dbReference type="NCBI Taxonomy" id="79880"/>
    <lineage>
        <taxon>Bacteria</taxon>
        <taxon>Bacillati</taxon>
        <taxon>Bacillota</taxon>
        <taxon>Bacilli</taxon>
        <taxon>Bacillales</taxon>
        <taxon>Bacillaceae</taxon>
        <taxon>Shouchella</taxon>
    </lineage>
</organism>
<evidence type="ECO:0000256" key="5">
    <source>
        <dbReference type="ARBA" id="ARBA00022723"/>
    </source>
</evidence>
<dbReference type="CDD" id="cd05398">
    <property type="entry name" value="NT_ClassII-CCAase"/>
    <property type="match status" value="1"/>
</dbReference>
<feature type="domain" description="Poly A polymerase head" evidence="10">
    <location>
        <begin position="21"/>
        <end position="125"/>
    </location>
</feature>
<evidence type="ECO:0000313" key="14">
    <source>
        <dbReference type="Proteomes" id="UP000216207"/>
    </source>
</evidence>
<keyword evidence="5" id="KW-0479">Metal-binding</keyword>
<name>A0A268P2N1_SHOCL</name>
<gene>
    <name evidence="13" type="ORF">CHH72_03035</name>
</gene>
<keyword evidence="8 9" id="KW-0694">RNA-binding</keyword>
<evidence type="ECO:0000256" key="3">
    <source>
        <dbReference type="ARBA" id="ARBA00022694"/>
    </source>
</evidence>
<evidence type="ECO:0000313" key="13">
    <source>
        <dbReference type="EMBL" id="PAE89977.1"/>
    </source>
</evidence>
<dbReference type="AlphaFoldDB" id="A0A268P2N1"/>
<dbReference type="Gene3D" id="1.10.246.80">
    <property type="match status" value="1"/>
</dbReference>
<dbReference type="InterPro" id="IPR043519">
    <property type="entry name" value="NT_sf"/>
</dbReference>
<evidence type="ECO:0000256" key="8">
    <source>
        <dbReference type="ARBA" id="ARBA00022884"/>
    </source>
</evidence>
<accession>A0A268P2N1</accession>
<dbReference type="InterPro" id="IPR032828">
    <property type="entry name" value="PolyA_RNA-bd"/>
</dbReference>
<dbReference type="Proteomes" id="UP000216207">
    <property type="component" value="Unassembled WGS sequence"/>
</dbReference>
<dbReference type="NCBIfam" id="NF009814">
    <property type="entry name" value="PRK13299.1"/>
    <property type="match status" value="1"/>
</dbReference>
<dbReference type="InterPro" id="IPR050264">
    <property type="entry name" value="Bact_CCA-adding_enz_type3_sf"/>
</dbReference>
<dbReference type="GO" id="GO:0000166">
    <property type="term" value="F:nucleotide binding"/>
    <property type="evidence" value="ECO:0007669"/>
    <property type="project" value="UniProtKB-KW"/>
</dbReference>
<dbReference type="SUPFAM" id="SSF81301">
    <property type="entry name" value="Nucleotidyltransferase"/>
    <property type="match status" value="1"/>
</dbReference>
<dbReference type="RefSeq" id="WP_035201195.1">
    <property type="nucleotide sequence ID" value="NZ_BOQQ01000003.1"/>
</dbReference>
<protein>
    <submittedName>
        <fullName evidence="13">CCA tRNA nucleotidyltransferase</fullName>
    </submittedName>
</protein>
<dbReference type="InterPro" id="IPR032810">
    <property type="entry name" value="CCA-adding_enz_C"/>
</dbReference>
<sequence length="376" mass="41985">MSIWMEGFKAVRTLNAAGFEAYIVGGAVRDYLLGKDVDDVDIATQASPHQVADIFTKGVHINQEHKTVLIPGEKGPIEITTYKGETLAEDLQKRDFTINALAMTETREVIDPYGGRQDLQKRLLRSYDAQKRLSEDPLRMLRAARFISSLGFEADRQLVKETTVQKAALQRCARERVVVELEKLLKGMETEAAFAFLQETGAIHSLPGIQITDSQLAELMRLPKQQWDSGDRAWLEFAICTGGPSSMAALPLPKKRKQLVAAGLKAFEYRQKQQRWSDWQLYISGLAIAMQIEEIRAGRQLPSIQKEELAEQWSALPIKAKSDLAITGRDLLHAKAAPGPWMKEALQAAEKAVVTKKCPNEKAAILAFLTMREDGK</sequence>
<dbReference type="GO" id="GO:0016779">
    <property type="term" value="F:nucleotidyltransferase activity"/>
    <property type="evidence" value="ECO:0007669"/>
    <property type="project" value="UniProtKB-KW"/>
</dbReference>
<reference evidence="13 14" key="1">
    <citation type="submission" date="2017-07" db="EMBL/GenBank/DDBJ databases">
        <title>Isolation and whole genome analysis of endospore-forming bacteria from heroin.</title>
        <authorList>
            <person name="Kalinowski J."/>
            <person name="Ahrens B."/>
            <person name="Al-Dilaimi A."/>
            <person name="Winkler A."/>
            <person name="Wibberg D."/>
            <person name="Schleenbecker U."/>
            <person name="Ruckert C."/>
            <person name="Wolfel R."/>
            <person name="Grass G."/>
        </authorList>
    </citation>
    <scope>NUCLEOTIDE SEQUENCE [LARGE SCALE GENOMIC DNA]</scope>
    <source>
        <strain evidence="13 14">7539</strain>
    </source>
</reference>
<proteinExistence type="inferred from homology"/>
<evidence type="ECO:0000259" key="11">
    <source>
        <dbReference type="Pfam" id="PF12627"/>
    </source>
</evidence>
<dbReference type="Gene3D" id="1.20.58.560">
    <property type="match status" value="1"/>
</dbReference>
<dbReference type="PANTHER" id="PTHR46173:SF1">
    <property type="entry name" value="CCA TRNA NUCLEOTIDYLTRANSFERASE 1, MITOCHONDRIAL"/>
    <property type="match status" value="1"/>
</dbReference>
<comment type="cofactor">
    <cofactor evidence="1">
        <name>Mg(2+)</name>
        <dbReference type="ChEBI" id="CHEBI:18420"/>
    </cofactor>
</comment>
<dbReference type="Gene3D" id="3.30.460.10">
    <property type="entry name" value="Beta Polymerase, domain 2"/>
    <property type="match status" value="1"/>
</dbReference>
<keyword evidence="3" id="KW-0819">tRNA processing</keyword>
<evidence type="ECO:0000259" key="12">
    <source>
        <dbReference type="Pfam" id="PF13735"/>
    </source>
</evidence>
<dbReference type="Pfam" id="PF13735">
    <property type="entry name" value="tRNA_NucTran2_2"/>
    <property type="match status" value="1"/>
</dbReference>
<dbReference type="GO" id="GO:0008033">
    <property type="term" value="P:tRNA processing"/>
    <property type="evidence" value="ECO:0007669"/>
    <property type="project" value="UniProtKB-KW"/>
</dbReference>